<keyword evidence="3" id="KW-0808">Transferase</keyword>
<comment type="caution">
    <text evidence="9">The sequence shown here is derived from an EMBL/GenBank/DDBJ whole genome shotgun (WGS) entry which is preliminary data.</text>
</comment>
<accession>A0A3L6PCC5</accession>
<evidence type="ECO:0000256" key="3">
    <source>
        <dbReference type="ARBA" id="ARBA00022679"/>
    </source>
</evidence>
<keyword evidence="6 8" id="KW-0472">Membrane</keyword>
<evidence type="ECO:0000256" key="4">
    <source>
        <dbReference type="ARBA" id="ARBA00022692"/>
    </source>
</evidence>
<protein>
    <submittedName>
        <fullName evidence="9">Uncharacterized protein</fullName>
    </submittedName>
</protein>
<evidence type="ECO:0000256" key="2">
    <source>
        <dbReference type="ARBA" id="ARBA00022676"/>
    </source>
</evidence>
<dbReference type="Pfam" id="PF03552">
    <property type="entry name" value="Cellulose_synt"/>
    <property type="match status" value="2"/>
</dbReference>
<dbReference type="GO" id="GO:0016020">
    <property type="term" value="C:membrane"/>
    <property type="evidence" value="ECO:0007669"/>
    <property type="project" value="InterPro"/>
</dbReference>
<comment type="subcellular location">
    <subcellularLocation>
        <location evidence="1">Endomembrane system</location>
    </subcellularLocation>
</comment>
<dbReference type="GO" id="GO:0012505">
    <property type="term" value="C:endomembrane system"/>
    <property type="evidence" value="ECO:0007669"/>
    <property type="project" value="UniProtKB-SubCell"/>
</dbReference>
<keyword evidence="5 8" id="KW-1133">Transmembrane helix</keyword>
<dbReference type="STRING" id="4540.A0A3L6PCC5"/>
<dbReference type="GO" id="GO:0030244">
    <property type="term" value="P:cellulose biosynthetic process"/>
    <property type="evidence" value="ECO:0007669"/>
    <property type="project" value="InterPro"/>
</dbReference>
<reference evidence="10" key="1">
    <citation type="journal article" date="2019" name="Nat. Commun.">
        <title>The genome of broomcorn millet.</title>
        <authorList>
            <person name="Zou C."/>
            <person name="Miki D."/>
            <person name="Li D."/>
            <person name="Tang Q."/>
            <person name="Xiao L."/>
            <person name="Rajput S."/>
            <person name="Deng P."/>
            <person name="Jia W."/>
            <person name="Huang R."/>
            <person name="Zhang M."/>
            <person name="Sun Y."/>
            <person name="Hu J."/>
            <person name="Fu X."/>
            <person name="Schnable P.S."/>
            <person name="Li F."/>
            <person name="Zhang H."/>
            <person name="Feng B."/>
            <person name="Zhu X."/>
            <person name="Liu R."/>
            <person name="Schnable J.C."/>
            <person name="Zhu J.-K."/>
            <person name="Zhang H."/>
        </authorList>
    </citation>
    <scope>NUCLEOTIDE SEQUENCE [LARGE SCALE GENOMIC DNA]</scope>
</reference>
<keyword evidence="10" id="KW-1185">Reference proteome</keyword>
<evidence type="ECO:0000256" key="8">
    <source>
        <dbReference type="SAM" id="Phobius"/>
    </source>
</evidence>
<gene>
    <name evidence="9" type="ORF">C2845_PMPSC006808</name>
</gene>
<dbReference type="InterPro" id="IPR005150">
    <property type="entry name" value="Cellulose_synth"/>
</dbReference>
<feature type="transmembrane region" description="Helical" evidence="8">
    <location>
        <begin position="214"/>
        <end position="233"/>
    </location>
</feature>
<evidence type="ECO:0000313" key="10">
    <source>
        <dbReference type="Proteomes" id="UP000275267"/>
    </source>
</evidence>
<organism evidence="9 10">
    <name type="scientific">Panicum miliaceum</name>
    <name type="common">Proso millet</name>
    <name type="synonym">Broomcorn millet</name>
    <dbReference type="NCBI Taxonomy" id="4540"/>
    <lineage>
        <taxon>Eukaryota</taxon>
        <taxon>Viridiplantae</taxon>
        <taxon>Streptophyta</taxon>
        <taxon>Embryophyta</taxon>
        <taxon>Tracheophyta</taxon>
        <taxon>Spermatophyta</taxon>
        <taxon>Magnoliopsida</taxon>
        <taxon>Liliopsida</taxon>
        <taxon>Poales</taxon>
        <taxon>Poaceae</taxon>
        <taxon>PACMAD clade</taxon>
        <taxon>Panicoideae</taxon>
        <taxon>Panicodae</taxon>
        <taxon>Paniceae</taxon>
        <taxon>Panicinae</taxon>
        <taxon>Panicum</taxon>
        <taxon>Panicum sect. Panicum</taxon>
    </lineage>
</organism>
<keyword evidence="7" id="KW-0961">Cell wall biogenesis/degradation</keyword>
<dbReference type="GO" id="GO:0016760">
    <property type="term" value="F:cellulose synthase (UDP-forming) activity"/>
    <property type="evidence" value="ECO:0007669"/>
    <property type="project" value="InterPro"/>
</dbReference>
<evidence type="ECO:0000256" key="6">
    <source>
        <dbReference type="ARBA" id="ARBA00023136"/>
    </source>
</evidence>
<evidence type="ECO:0000256" key="7">
    <source>
        <dbReference type="ARBA" id="ARBA00023316"/>
    </source>
</evidence>
<dbReference type="AlphaFoldDB" id="A0A3L6PCC5"/>
<dbReference type="PANTHER" id="PTHR13301">
    <property type="entry name" value="X-BOX TRANSCRIPTION FACTOR-RELATED"/>
    <property type="match status" value="1"/>
</dbReference>
<name>A0A3L6PCC5_PANMI</name>
<proteinExistence type="predicted"/>
<feature type="transmembrane region" description="Helical" evidence="8">
    <location>
        <begin position="176"/>
        <end position="194"/>
    </location>
</feature>
<dbReference type="EMBL" id="PQIB02000050">
    <property type="protein sequence ID" value="RLM53039.1"/>
    <property type="molecule type" value="Genomic_DNA"/>
</dbReference>
<dbReference type="OrthoDB" id="782824at2759"/>
<keyword evidence="4 8" id="KW-0812">Transmembrane</keyword>
<dbReference type="GO" id="GO:0071555">
    <property type="term" value="P:cell wall organization"/>
    <property type="evidence" value="ECO:0007669"/>
    <property type="project" value="UniProtKB-KW"/>
</dbReference>
<keyword evidence="2" id="KW-0328">Glycosyltransferase</keyword>
<evidence type="ECO:0000256" key="5">
    <source>
        <dbReference type="ARBA" id="ARBA00022989"/>
    </source>
</evidence>
<evidence type="ECO:0000313" key="9">
    <source>
        <dbReference type="EMBL" id="RLM53039.1"/>
    </source>
</evidence>
<dbReference type="Proteomes" id="UP000275267">
    <property type="component" value="Unassembled WGS sequence"/>
</dbReference>
<sequence>MLALNGLQGPSYLGTGCTFRRLALYGIDPPHCRAEDVTAEASRFGNSTLFLESVSKALRQERSTTPPTLDDTFLAELERVVTCSFDKGTDWGKCAGYIYDIATEDIVTGFRIHGQGWRSMYCTMEHDAFCGIAPTNLTERLHQIVRWSGGSLEMFFSHNNPLVGAQRIRLLQRVSYLNMTIYPVTSIFIMIYPLSPVMWLIPDEVYIQRPFTRYVLYLLVIIVMIHMIGWLEIKWAGITWLDYWRNEQSSWSAQQAHTQRQCCTWR</sequence>
<evidence type="ECO:0000256" key="1">
    <source>
        <dbReference type="ARBA" id="ARBA00004308"/>
    </source>
</evidence>